<dbReference type="InterPro" id="IPR058625">
    <property type="entry name" value="MdtA-like_BSH"/>
</dbReference>
<organism evidence="5">
    <name type="scientific">Methyloraptor flagellatus</name>
    <dbReference type="NCBI Taxonomy" id="3162530"/>
    <lineage>
        <taxon>Bacteria</taxon>
        <taxon>Pseudomonadati</taxon>
        <taxon>Pseudomonadota</taxon>
        <taxon>Alphaproteobacteria</taxon>
        <taxon>Hyphomicrobiales</taxon>
        <taxon>Ancalomicrobiaceae</taxon>
        <taxon>Methyloraptor</taxon>
    </lineage>
</organism>
<dbReference type="PANTHER" id="PTHR30158:SF10">
    <property type="entry name" value="CATION EFFLUX PUMP"/>
    <property type="match status" value="1"/>
</dbReference>
<dbReference type="AlphaFoldDB" id="A0AAU7X7X9"/>
<evidence type="ECO:0000256" key="2">
    <source>
        <dbReference type="SAM" id="SignalP"/>
    </source>
</evidence>
<dbReference type="GO" id="GO:0022857">
    <property type="term" value="F:transmembrane transporter activity"/>
    <property type="evidence" value="ECO:0007669"/>
    <property type="project" value="InterPro"/>
</dbReference>
<protein>
    <submittedName>
        <fullName evidence="5">Efflux RND transporter periplasmic adaptor subunit</fullName>
    </submittedName>
</protein>
<dbReference type="PANTHER" id="PTHR30158">
    <property type="entry name" value="ACRA/E-RELATED COMPONENT OF DRUG EFFLUX TRANSPORTER"/>
    <property type="match status" value="1"/>
</dbReference>
<dbReference type="Pfam" id="PF25917">
    <property type="entry name" value="BSH_RND"/>
    <property type="match status" value="1"/>
</dbReference>
<accession>A0AAU7X7X9</accession>
<dbReference type="NCBIfam" id="TIGR01730">
    <property type="entry name" value="RND_mfp"/>
    <property type="match status" value="1"/>
</dbReference>
<dbReference type="KEGG" id="mflg:ABS361_16645"/>
<dbReference type="SUPFAM" id="SSF111369">
    <property type="entry name" value="HlyD-like secretion proteins"/>
    <property type="match status" value="1"/>
</dbReference>
<dbReference type="Gene3D" id="2.40.50.100">
    <property type="match status" value="1"/>
</dbReference>
<dbReference type="GO" id="GO:0046677">
    <property type="term" value="P:response to antibiotic"/>
    <property type="evidence" value="ECO:0007669"/>
    <property type="project" value="TreeGrafter"/>
</dbReference>
<evidence type="ECO:0000259" key="3">
    <source>
        <dbReference type="Pfam" id="PF25917"/>
    </source>
</evidence>
<dbReference type="InterPro" id="IPR006143">
    <property type="entry name" value="RND_pump_MFP"/>
</dbReference>
<dbReference type="RefSeq" id="WP_407048791.1">
    <property type="nucleotide sequence ID" value="NZ_CP158568.1"/>
</dbReference>
<reference evidence="5" key="1">
    <citation type="submission" date="2024-06" db="EMBL/GenBank/DDBJ databases">
        <title>Methylostella associata gen. nov., sp. nov., a novel Ancalomicrobiaceae-affiliated facultatively methylotrophic bacteria that feed on methanotrophs of the genus Methylococcus.</title>
        <authorList>
            <person name="Saltykova V."/>
            <person name="Danilova O.V."/>
            <person name="Oshkin I.Y."/>
            <person name="Belova S.E."/>
            <person name="Pimenov N.V."/>
            <person name="Dedysh S.N."/>
        </authorList>
    </citation>
    <scope>NUCLEOTIDE SEQUENCE</scope>
    <source>
        <strain evidence="5">S20</strain>
    </source>
</reference>
<name>A0AAU7X7X9_9HYPH</name>
<dbReference type="EMBL" id="CP158568">
    <property type="protein sequence ID" value="XBY43690.1"/>
    <property type="molecule type" value="Genomic_DNA"/>
</dbReference>
<proteinExistence type="inferred from homology"/>
<feature type="chain" id="PRO_5043470674" evidence="2">
    <location>
        <begin position="27"/>
        <end position="379"/>
    </location>
</feature>
<dbReference type="Pfam" id="PF25944">
    <property type="entry name" value="Beta-barrel_RND"/>
    <property type="match status" value="1"/>
</dbReference>
<dbReference type="GO" id="GO:0005886">
    <property type="term" value="C:plasma membrane"/>
    <property type="evidence" value="ECO:0007669"/>
    <property type="project" value="TreeGrafter"/>
</dbReference>
<gene>
    <name evidence="5" type="ORF">ABS361_16645</name>
</gene>
<dbReference type="Gene3D" id="1.10.287.470">
    <property type="entry name" value="Helix hairpin bin"/>
    <property type="match status" value="1"/>
</dbReference>
<comment type="similarity">
    <text evidence="1">Belongs to the membrane fusion protein (MFP) (TC 8.A.1) family.</text>
</comment>
<evidence type="ECO:0000313" key="5">
    <source>
        <dbReference type="EMBL" id="XBY43690.1"/>
    </source>
</evidence>
<dbReference type="GO" id="GO:0030313">
    <property type="term" value="C:cell envelope"/>
    <property type="evidence" value="ECO:0007669"/>
    <property type="project" value="UniProtKB-SubCell"/>
</dbReference>
<sequence length="379" mass="40644">MIFRRFTATVAIAAIGIAAAVPAAFAQGAPAGGPPVTVAKPIVKDVQEWAYFTGRFDATASVDVRARVGGYLEKVHFVDGSLVKKGDLLFTIDPRPYRASADQSEAAVKVSETAVEFAKNDLDRAMQLQKSGNITDQTADQRRQAYLQAQAQLAGNRAALVNAKLNLEFTEVRAPMDGRISRRLVAEGNIVAANDTLLTTIVTIDPIDFYFDVDEQNFLAYTRNMHGASGSIVGDNAFVGTSDEAEPARKATIDFADNRVDALTGTLRVRAKVPNPDGFLTPGLFGRIKVPASKMHPGVLVPDEAIASDQTRRIVYQVADDGSVTPKPVVPGPKIDGYRLIRSGIDGSEQIVVNGIVRIRPGVKVTPQPTTLPPVRNAP</sequence>
<evidence type="ECO:0000256" key="1">
    <source>
        <dbReference type="ARBA" id="ARBA00009477"/>
    </source>
</evidence>
<feature type="domain" description="Multidrug resistance protein MdtA-like barrel-sandwich hybrid" evidence="3">
    <location>
        <begin position="61"/>
        <end position="200"/>
    </location>
</feature>
<dbReference type="InterPro" id="IPR058626">
    <property type="entry name" value="MdtA-like_b-barrel"/>
</dbReference>
<dbReference type="Gene3D" id="2.40.420.20">
    <property type="match status" value="1"/>
</dbReference>
<feature type="domain" description="Multidrug resistance protein MdtA-like beta-barrel" evidence="4">
    <location>
        <begin position="206"/>
        <end position="290"/>
    </location>
</feature>
<keyword evidence="2" id="KW-0732">Signal</keyword>
<feature type="signal peptide" evidence="2">
    <location>
        <begin position="1"/>
        <end position="26"/>
    </location>
</feature>
<evidence type="ECO:0000259" key="4">
    <source>
        <dbReference type="Pfam" id="PF25944"/>
    </source>
</evidence>
<dbReference type="Gene3D" id="2.40.30.170">
    <property type="match status" value="1"/>
</dbReference>